<evidence type="ECO:0000313" key="5">
    <source>
        <dbReference type="Proteomes" id="UP000800040"/>
    </source>
</evidence>
<evidence type="ECO:0000256" key="1">
    <source>
        <dbReference type="SAM" id="MobiDB-lite"/>
    </source>
</evidence>
<feature type="transmembrane region" description="Helical" evidence="2">
    <location>
        <begin position="159"/>
        <end position="177"/>
    </location>
</feature>
<dbReference type="GO" id="GO:0016747">
    <property type="term" value="F:acyltransferase activity, transferring groups other than amino-acyl groups"/>
    <property type="evidence" value="ECO:0007669"/>
    <property type="project" value="InterPro"/>
</dbReference>
<dbReference type="Pfam" id="PF01757">
    <property type="entry name" value="Acyl_transf_3"/>
    <property type="match status" value="1"/>
</dbReference>
<dbReference type="PANTHER" id="PTHR23028">
    <property type="entry name" value="ACETYLTRANSFERASE"/>
    <property type="match status" value="1"/>
</dbReference>
<dbReference type="PANTHER" id="PTHR23028:SF125">
    <property type="entry name" value="ACYLTRANSFERASE"/>
    <property type="match status" value="1"/>
</dbReference>
<dbReference type="InterPro" id="IPR050879">
    <property type="entry name" value="Acyltransferase_3"/>
</dbReference>
<protein>
    <recommendedName>
        <fullName evidence="3">Acyltransferase 3 domain-containing protein</fullName>
    </recommendedName>
</protein>
<proteinExistence type="predicted"/>
<feature type="transmembrane region" description="Helical" evidence="2">
    <location>
        <begin position="305"/>
        <end position="323"/>
    </location>
</feature>
<feature type="region of interest" description="Disordered" evidence="1">
    <location>
        <begin position="1"/>
        <end position="23"/>
    </location>
</feature>
<evidence type="ECO:0000313" key="4">
    <source>
        <dbReference type="EMBL" id="KAF1828115.1"/>
    </source>
</evidence>
<keyword evidence="2" id="KW-1133">Transmembrane helix</keyword>
<dbReference type="Proteomes" id="UP000800040">
    <property type="component" value="Unassembled WGS sequence"/>
</dbReference>
<feature type="transmembrane region" description="Helical" evidence="2">
    <location>
        <begin position="357"/>
        <end position="376"/>
    </location>
</feature>
<sequence length="501" mass="57150">MPSTRGGLLDHGSPEDRKLSPTTWKPTRTARWSLDMVRPEFLNLRSSPKSSSVGPTGWLDGLRGFAAFLVYLQHHQLWAHGSKGNQVFENAFGYDGKYYSAAFPFVRLLFSGGHFAVAVFFVISGYVLSCKGLRLVQEGQTSGASDTIGSALFRRWLRLYLPVIVVTFVWLSLRHWSGLWVDLPEMKPSYREEIITWYQTFKNYSFVFSTNIYEFTEPYHAHTWSIPIEFKGSIIVYTALSAFSRCTRNARLGCEVVLAVYFLYVVDGFYGAMFMSGVLLCDLDLLAQQDELPRILRAFAGFKELIFFHLFVAALYLAGVPAFDAPDDMDRMILISKSPGWVWLSHLKPQAVFDGKWFYLFWAAFFVVASVPRLPLLKRFFETRFCQYLARISFALYLVHGPVIWTLGDRLYAAVGFARPLHENGIPGWVNTFSLSTKGPIGFEFAFWVPQLIVLPVTLYAAEVVTKLVDEPSVRVANWFYKRTTRPQPSASKYQHSQSTR</sequence>
<evidence type="ECO:0000256" key="2">
    <source>
        <dbReference type="SAM" id="Phobius"/>
    </source>
</evidence>
<dbReference type="OrthoDB" id="5819582at2759"/>
<feature type="transmembrane region" description="Helical" evidence="2">
    <location>
        <begin position="105"/>
        <end position="128"/>
    </location>
</feature>
<feature type="transmembrane region" description="Helical" evidence="2">
    <location>
        <begin position="261"/>
        <end position="285"/>
    </location>
</feature>
<gene>
    <name evidence="4" type="ORF">BDW02DRAFT_575137</name>
</gene>
<keyword evidence="5" id="KW-1185">Reference proteome</keyword>
<feature type="domain" description="Acyltransferase 3" evidence="3">
    <location>
        <begin position="58"/>
        <end position="429"/>
    </location>
</feature>
<accession>A0A6A5JV52</accession>
<reference evidence="4" key="1">
    <citation type="submission" date="2020-01" db="EMBL/GenBank/DDBJ databases">
        <authorList>
            <consortium name="DOE Joint Genome Institute"/>
            <person name="Haridas S."/>
            <person name="Albert R."/>
            <person name="Binder M."/>
            <person name="Bloem J."/>
            <person name="Labutti K."/>
            <person name="Salamov A."/>
            <person name="Andreopoulos B."/>
            <person name="Baker S.E."/>
            <person name="Barry K."/>
            <person name="Bills G."/>
            <person name="Bluhm B.H."/>
            <person name="Cannon C."/>
            <person name="Castanera R."/>
            <person name="Culley D.E."/>
            <person name="Daum C."/>
            <person name="Ezra D."/>
            <person name="Gonzalez J.B."/>
            <person name="Henrissat B."/>
            <person name="Kuo A."/>
            <person name="Liang C."/>
            <person name="Lipzen A."/>
            <person name="Lutzoni F."/>
            <person name="Magnuson J."/>
            <person name="Mondo S."/>
            <person name="Nolan M."/>
            <person name="Ohm R."/>
            <person name="Pangilinan J."/>
            <person name="Park H.-J."/>
            <person name="Ramirez L."/>
            <person name="Alfaro M."/>
            <person name="Sun H."/>
            <person name="Tritt A."/>
            <person name="Yoshinaga Y."/>
            <person name="Zwiers L.-H."/>
            <person name="Turgeon B.G."/>
            <person name="Goodwin S.B."/>
            <person name="Spatafora J.W."/>
            <person name="Crous P.W."/>
            <person name="Grigoriev I.V."/>
        </authorList>
    </citation>
    <scope>NUCLEOTIDE SEQUENCE</scope>
    <source>
        <strain evidence="4">P77</strain>
    </source>
</reference>
<name>A0A6A5JV52_9PLEO</name>
<keyword evidence="2" id="KW-0472">Membrane</keyword>
<dbReference type="EMBL" id="ML975670">
    <property type="protein sequence ID" value="KAF1828115.1"/>
    <property type="molecule type" value="Genomic_DNA"/>
</dbReference>
<keyword evidence="2" id="KW-0812">Transmembrane</keyword>
<dbReference type="InterPro" id="IPR002656">
    <property type="entry name" value="Acyl_transf_3_dom"/>
</dbReference>
<dbReference type="AlphaFoldDB" id="A0A6A5JV52"/>
<evidence type="ECO:0000259" key="3">
    <source>
        <dbReference type="Pfam" id="PF01757"/>
    </source>
</evidence>
<feature type="transmembrane region" description="Helical" evidence="2">
    <location>
        <begin position="388"/>
        <end position="407"/>
    </location>
</feature>
<organism evidence="4 5">
    <name type="scientific">Decorospora gaudefroyi</name>
    <dbReference type="NCBI Taxonomy" id="184978"/>
    <lineage>
        <taxon>Eukaryota</taxon>
        <taxon>Fungi</taxon>
        <taxon>Dikarya</taxon>
        <taxon>Ascomycota</taxon>
        <taxon>Pezizomycotina</taxon>
        <taxon>Dothideomycetes</taxon>
        <taxon>Pleosporomycetidae</taxon>
        <taxon>Pleosporales</taxon>
        <taxon>Pleosporineae</taxon>
        <taxon>Pleosporaceae</taxon>
        <taxon>Decorospora</taxon>
    </lineage>
</organism>